<sequence>MSLQKLKLSTPSSIFEENPSTKTKRKPKRKLVRIIITDHDATDSDSSGDQEREKNNQTTKRRKPKREILHINMHCPVPNSSLSFSSPSSSSSLVSPEKTHKKLNRVRRPRKPPTSVVTRRHSNFRGVRQRPWGKWAAEIRDPIRRKRLWLGTFSTAEEAAAEYDRVAVMLHGSNAVTNYPITQVEVKTEIEKDFEVTPPVSSGNSDRGGYSDALSSPTSVLPYDCDSTPFDGFRYVDVDAFGFHIDAPLSLPEVNVPLTCHQKLEKEEKFEEFDLDEFMTWPY</sequence>
<organism evidence="8 11">
    <name type="scientific">Medicago truncatula</name>
    <name type="common">Barrel medic</name>
    <name type="synonym">Medicago tribuloides</name>
    <dbReference type="NCBI Taxonomy" id="3880"/>
    <lineage>
        <taxon>Eukaryota</taxon>
        <taxon>Viridiplantae</taxon>
        <taxon>Streptophyta</taxon>
        <taxon>Embryophyta</taxon>
        <taxon>Tracheophyta</taxon>
        <taxon>Spermatophyta</taxon>
        <taxon>Magnoliopsida</taxon>
        <taxon>eudicotyledons</taxon>
        <taxon>Gunneridae</taxon>
        <taxon>Pentapetalae</taxon>
        <taxon>rosids</taxon>
        <taxon>fabids</taxon>
        <taxon>Fabales</taxon>
        <taxon>Fabaceae</taxon>
        <taxon>Papilionoideae</taxon>
        <taxon>50 kb inversion clade</taxon>
        <taxon>NPAAA clade</taxon>
        <taxon>Hologalegina</taxon>
        <taxon>IRL clade</taxon>
        <taxon>Trifolieae</taxon>
        <taxon>Medicago</taxon>
    </lineage>
</organism>
<dbReference type="EnsemblPlants" id="AES99009">
    <property type="protein sequence ID" value="AES99009"/>
    <property type="gene ID" value="MTR_5g075570"/>
</dbReference>
<reference evidence="9" key="5">
    <citation type="journal article" date="2018" name="Nat. Plants">
        <title>Whole-genome landscape of Medicago truncatula symbiotic genes.</title>
        <authorList>
            <person name="Pecrix Y."/>
            <person name="Gamas P."/>
            <person name="Carrere S."/>
        </authorList>
    </citation>
    <scope>NUCLEOTIDE SEQUENCE</scope>
    <source>
        <tissue evidence="9">Leaves</tissue>
    </source>
</reference>
<dbReference type="OrthoDB" id="682005at2759"/>
<evidence type="ECO:0000313" key="9">
    <source>
        <dbReference type="EMBL" id="RHN56755.1"/>
    </source>
</evidence>
<dbReference type="STRING" id="3880.G7K0V4"/>
<dbReference type="InterPro" id="IPR036955">
    <property type="entry name" value="AP2/ERF_dom_sf"/>
</dbReference>
<dbReference type="HOGENOM" id="CLU_062946_2_0_1"/>
<reference evidence="12" key="4">
    <citation type="journal article" date="2018" name="Nat. Plants">
        <title>Whole-genome landscape of Medicago truncatula symbiotic genes.</title>
        <authorList>
            <person name="Pecrix Y."/>
            <person name="Staton S.E."/>
            <person name="Sallet E."/>
            <person name="Lelandais-Briere C."/>
            <person name="Moreau S."/>
            <person name="Carrere S."/>
            <person name="Blein T."/>
            <person name="Jardinaud M.F."/>
            <person name="Latrasse D."/>
            <person name="Zouine M."/>
            <person name="Zahm M."/>
            <person name="Kreplak J."/>
            <person name="Mayjonade B."/>
            <person name="Satge C."/>
            <person name="Perez M."/>
            <person name="Cauet S."/>
            <person name="Marande W."/>
            <person name="Chantry-Darmon C."/>
            <person name="Lopez-Roques C."/>
            <person name="Bouchez O."/>
            <person name="Berard A."/>
            <person name="Debelle F."/>
            <person name="Munos S."/>
            <person name="Bendahmane A."/>
            <person name="Berges H."/>
            <person name="Niebel A."/>
            <person name="Buitink J."/>
            <person name="Frugier F."/>
            <person name="Benhamed M."/>
            <person name="Crespi M."/>
            <person name="Gouzy J."/>
            <person name="Gamas P."/>
        </authorList>
    </citation>
    <scope>NUCLEOTIDE SEQUENCE [LARGE SCALE GENOMIC DNA]</scope>
    <source>
        <strain evidence="12">cv. Jemalong A17</strain>
    </source>
</reference>
<evidence type="ECO:0000256" key="1">
    <source>
        <dbReference type="ARBA" id="ARBA00004123"/>
    </source>
</evidence>
<accession>G7K0V4</accession>
<evidence type="ECO:0000256" key="5">
    <source>
        <dbReference type="ARBA" id="ARBA00023242"/>
    </source>
</evidence>
<evidence type="ECO:0000313" key="10">
    <source>
        <dbReference type="EnsemblPlants" id="AES99009"/>
    </source>
</evidence>
<evidence type="ECO:0000313" key="8">
    <source>
        <dbReference type="EMBL" id="AES99009.1"/>
    </source>
</evidence>
<dbReference type="eggNOG" id="ENOG502R7AV">
    <property type="taxonomic scope" value="Eukaryota"/>
</dbReference>
<proteinExistence type="predicted"/>
<evidence type="ECO:0000313" key="12">
    <source>
        <dbReference type="Proteomes" id="UP000265566"/>
    </source>
</evidence>
<dbReference type="PRINTS" id="PR00367">
    <property type="entry name" value="ETHRSPELEMNT"/>
</dbReference>
<keyword evidence="5" id="KW-0539">Nucleus</keyword>
<dbReference type="AlphaFoldDB" id="G7K0V4"/>
<dbReference type="FunFam" id="3.30.730.10:FF:000001">
    <property type="entry name" value="Ethylene-responsive transcription factor 2"/>
    <property type="match status" value="1"/>
</dbReference>
<dbReference type="Gene3D" id="3.30.730.10">
    <property type="entry name" value="AP2/ERF domain"/>
    <property type="match status" value="1"/>
</dbReference>
<dbReference type="OMA" id="DHRESCE"/>
<dbReference type="GO" id="GO:0003700">
    <property type="term" value="F:DNA-binding transcription factor activity"/>
    <property type="evidence" value="ECO:0000318"/>
    <property type="project" value="GO_Central"/>
</dbReference>
<dbReference type="InterPro" id="IPR016177">
    <property type="entry name" value="DNA-bd_dom_sf"/>
</dbReference>
<dbReference type="GO" id="GO:0005634">
    <property type="term" value="C:nucleus"/>
    <property type="evidence" value="ECO:0000318"/>
    <property type="project" value="GO_Central"/>
</dbReference>
<dbReference type="InterPro" id="IPR001471">
    <property type="entry name" value="AP2/ERF_dom"/>
</dbReference>
<evidence type="ECO:0000256" key="4">
    <source>
        <dbReference type="ARBA" id="ARBA00023163"/>
    </source>
</evidence>
<gene>
    <name evidence="10" type="primary">11436858</name>
    <name evidence="8" type="ordered locus">MTR_5g075570</name>
    <name evidence="9" type="ORF">MtrunA17_Chr5g0432821</name>
</gene>
<dbReference type="EMBL" id="PSQE01000005">
    <property type="protein sequence ID" value="RHN56755.1"/>
    <property type="molecule type" value="Genomic_DNA"/>
</dbReference>
<dbReference type="GO" id="GO:0010104">
    <property type="term" value="P:regulation of ethylene-activated signaling pathway"/>
    <property type="evidence" value="ECO:0000318"/>
    <property type="project" value="GO_Central"/>
</dbReference>
<dbReference type="EMBL" id="CM001221">
    <property type="protein sequence ID" value="AES99009.1"/>
    <property type="molecule type" value="Genomic_DNA"/>
</dbReference>
<dbReference type="PaxDb" id="3880-AES99009"/>
<reference evidence="10" key="3">
    <citation type="submission" date="2015-04" db="UniProtKB">
        <authorList>
            <consortium name="EnsemblPlants"/>
        </authorList>
    </citation>
    <scope>IDENTIFICATION</scope>
    <source>
        <strain evidence="10">cv. Jemalong A17</strain>
    </source>
</reference>
<feature type="compositionally biased region" description="Low complexity" evidence="6">
    <location>
        <begin position="76"/>
        <end position="96"/>
    </location>
</feature>
<reference evidence="8 11" key="1">
    <citation type="journal article" date="2011" name="Nature">
        <title>The Medicago genome provides insight into the evolution of rhizobial symbioses.</title>
        <authorList>
            <person name="Young N.D."/>
            <person name="Debelle F."/>
            <person name="Oldroyd G.E."/>
            <person name="Geurts R."/>
            <person name="Cannon S.B."/>
            <person name="Udvardi M.K."/>
            <person name="Benedito V.A."/>
            <person name="Mayer K.F."/>
            <person name="Gouzy J."/>
            <person name="Schoof H."/>
            <person name="Van de Peer Y."/>
            <person name="Proost S."/>
            <person name="Cook D.R."/>
            <person name="Meyers B.C."/>
            <person name="Spannagl M."/>
            <person name="Cheung F."/>
            <person name="De Mita S."/>
            <person name="Krishnakumar V."/>
            <person name="Gundlach H."/>
            <person name="Zhou S."/>
            <person name="Mudge J."/>
            <person name="Bharti A.K."/>
            <person name="Murray J.D."/>
            <person name="Naoumkina M.A."/>
            <person name="Rosen B."/>
            <person name="Silverstein K.A."/>
            <person name="Tang H."/>
            <person name="Rombauts S."/>
            <person name="Zhao P.X."/>
            <person name="Zhou P."/>
            <person name="Barbe V."/>
            <person name="Bardou P."/>
            <person name="Bechner M."/>
            <person name="Bellec A."/>
            <person name="Berger A."/>
            <person name="Berges H."/>
            <person name="Bidwell S."/>
            <person name="Bisseling T."/>
            <person name="Choisne N."/>
            <person name="Couloux A."/>
            <person name="Denny R."/>
            <person name="Deshpande S."/>
            <person name="Dai X."/>
            <person name="Doyle J.J."/>
            <person name="Dudez A.M."/>
            <person name="Farmer A.D."/>
            <person name="Fouteau S."/>
            <person name="Franken C."/>
            <person name="Gibelin C."/>
            <person name="Gish J."/>
            <person name="Goldstein S."/>
            <person name="Gonzalez A.J."/>
            <person name="Green P.J."/>
            <person name="Hallab A."/>
            <person name="Hartog M."/>
            <person name="Hua A."/>
            <person name="Humphray S.J."/>
            <person name="Jeong D.H."/>
            <person name="Jing Y."/>
            <person name="Jocker A."/>
            <person name="Kenton S.M."/>
            <person name="Kim D.J."/>
            <person name="Klee K."/>
            <person name="Lai H."/>
            <person name="Lang C."/>
            <person name="Lin S."/>
            <person name="Macmil S.L."/>
            <person name="Magdelenat G."/>
            <person name="Matthews L."/>
            <person name="McCorrison J."/>
            <person name="Monaghan E.L."/>
            <person name="Mun J.H."/>
            <person name="Najar F.Z."/>
            <person name="Nicholson C."/>
            <person name="Noirot C."/>
            <person name="O'Bleness M."/>
            <person name="Paule C.R."/>
            <person name="Poulain J."/>
            <person name="Prion F."/>
            <person name="Qin B."/>
            <person name="Qu C."/>
            <person name="Retzel E.F."/>
            <person name="Riddle C."/>
            <person name="Sallet E."/>
            <person name="Samain S."/>
            <person name="Samson N."/>
            <person name="Sanders I."/>
            <person name="Saurat O."/>
            <person name="Scarpelli C."/>
            <person name="Schiex T."/>
            <person name="Segurens B."/>
            <person name="Severin A.J."/>
            <person name="Sherrier D.J."/>
            <person name="Shi R."/>
            <person name="Sims S."/>
            <person name="Singer S.R."/>
            <person name="Sinharoy S."/>
            <person name="Sterck L."/>
            <person name="Viollet A."/>
            <person name="Wang B.B."/>
            <person name="Wang K."/>
            <person name="Wang M."/>
            <person name="Wang X."/>
            <person name="Warfsmann J."/>
            <person name="Weissenbach J."/>
            <person name="White D.D."/>
            <person name="White J.D."/>
            <person name="Wiley G.B."/>
            <person name="Wincker P."/>
            <person name="Xing Y."/>
            <person name="Yang L."/>
            <person name="Yao Z."/>
            <person name="Ying F."/>
            <person name="Zhai J."/>
            <person name="Zhou L."/>
            <person name="Zuber A."/>
            <person name="Denarie J."/>
            <person name="Dixon R.A."/>
            <person name="May G.D."/>
            <person name="Schwartz D.C."/>
            <person name="Rogers J."/>
            <person name="Quetier F."/>
            <person name="Town C.D."/>
            <person name="Roe B.A."/>
        </authorList>
    </citation>
    <scope>NUCLEOTIDE SEQUENCE [LARGE SCALE GENOMIC DNA]</scope>
    <source>
        <strain evidence="8">A17</strain>
        <strain evidence="10 11">cv. Jemalong A17</strain>
    </source>
</reference>
<evidence type="ECO:0000259" key="7">
    <source>
        <dbReference type="PROSITE" id="PS51032"/>
    </source>
</evidence>
<evidence type="ECO:0000256" key="3">
    <source>
        <dbReference type="ARBA" id="ARBA00023125"/>
    </source>
</evidence>
<evidence type="ECO:0000256" key="6">
    <source>
        <dbReference type="SAM" id="MobiDB-lite"/>
    </source>
</evidence>
<feature type="compositionally biased region" description="Basic residues" evidence="6">
    <location>
        <begin position="22"/>
        <end position="32"/>
    </location>
</feature>
<dbReference type="SUPFAM" id="SSF54171">
    <property type="entry name" value="DNA-binding domain"/>
    <property type="match status" value="1"/>
</dbReference>
<dbReference type="PROSITE" id="PS51032">
    <property type="entry name" value="AP2_ERF"/>
    <property type="match status" value="1"/>
</dbReference>
<keyword evidence="11" id="KW-1185">Reference proteome</keyword>
<feature type="compositionally biased region" description="Basic residues" evidence="6">
    <location>
        <begin position="99"/>
        <end position="111"/>
    </location>
</feature>
<evidence type="ECO:0000313" key="11">
    <source>
        <dbReference type="Proteomes" id="UP000002051"/>
    </source>
</evidence>
<dbReference type="PANTHER" id="PTHR31194">
    <property type="entry name" value="SHN SHINE , DNA BINDING / TRANSCRIPTION FACTOR"/>
    <property type="match status" value="1"/>
</dbReference>
<keyword evidence="3 8" id="KW-0238">DNA-binding</keyword>
<feature type="compositionally biased region" description="Polar residues" evidence="6">
    <location>
        <begin position="1"/>
        <end position="15"/>
    </location>
</feature>
<evidence type="ECO:0000256" key="2">
    <source>
        <dbReference type="ARBA" id="ARBA00023015"/>
    </source>
</evidence>
<keyword evidence="2" id="KW-0805">Transcription regulation</keyword>
<feature type="region of interest" description="Disordered" evidence="6">
    <location>
        <begin position="1"/>
        <end position="119"/>
    </location>
</feature>
<dbReference type="Gramene" id="rna32196">
    <property type="protein sequence ID" value="RHN56755.1"/>
    <property type="gene ID" value="gene32196"/>
</dbReference>
<keyword evidence="4" id="KW-0804">Transcription</keyword>
<reference evidence="8 11" key="2">
    <citation type="journal article" date="2014" name="BMC Genomics">
        <title>An improved genome release (version Mt4.0) for the model legume Medicago truncatula.</title>
        <authorList>
            <person name="Tang H."/>
            <person name="Krishnakumar V."/>
            <person name="Bidwell S."/>
            <person name="Rosen B."/>
            <person name="Chan A."/>
            <person name="Zhou S."/>
            <person name="Gentzbittel L."/>
            <person name="Childs K.L."/>
            <person name="Yandell M."/>
            <person name="Gundlach H."/>
            <person name="Mayer K.F."/>
            <person name="Schwartz D.C."/>
            <person name="Town C.D."/>
        </authorList>
    </citation>
    <scope>GENOME REANNOTATION</scope>
    <source>
        <strain evidence="10 11">cv. Jemalong A17</strain>
    </source>
</reference>
<dbReference type="SMART" id="SM00380">
    <property type="entry name" value="AP2"/>
    <property type="match status" value="1"/>
</dbReference>
<dbReference type="Proteomes" id="UP000265566">
    <property type="component" value="Chromosome 5"/>
</dbReference>
<name>G7K0V4_MEDTR</name>
<feature type="domain" description="AP2/ERF" evidence="7">
    <location>
        <begin position="123"/>
        <end position="180"/>
    </location>
</feature>
<protein>
    <submittedName>
        <fullName evidence="8">Integrase-type DNA-binding superfamily protein</fullName>
    </submittedName>
    <submittedName>
        <fullName evidence="9">Putative transcription factor AP2-EREBP family</fullName>
    </submittedName>
</protein>
<dbReference type="GO" id="GO:0000976">
    <property type="term" value="F:transcription cis-regulatory region binding"/>
    <property type="evidence" value="ECO:0000318"/>
    <property type="project" value="GO_Central"/>
</dbReference>
<dbReference type="PANTHER" id="PTHR31194:SF166">
    <property type="entry name" value="PATHOGENESIS-RELATED GENES TRANSCRIPTIONAL ACTIVATOR PTI6"/>
    <property type="match status" value="1"/>
</dbReference>
<dbReference type="CDD" id="cd00018">
    <property type="entry name" value="AP2"/>
    <property type="match status" value="1"/>
</dbReference>
<dbReference type="Proteomes" id="UP000002051">
    <property type="component" value="Chromosome 5"/>
</dbReference>
<dbReference type="Pfam" id="PF00847">
    <property type="entry name" value="AP2"/>
    <property type="match status" value="1"/>
</dbReference>
<dbReference type="InterPro" id="IPR050913">
    <property type="entry name" value="AP2/ERF_ERF"/>
</dbReference>
<dbReference type="KEGG" id="mtr:11436858"/>
<comment type="subcellular location">
    <subcellularLocation>
        <location evidence="1">Nucleus</location>
    </subcellularLocation>
</comment>
<dbReference type="PIRSF" id="PIRSF038123">
    <property type="entry name" value="PTI6"/>
    <property type="match status" value="1"/>
</dbReference>